<comment type="caution">
    <text evidence="1">The sequence shown here is derived from an EMBL/GenBank/DDBJ whole genome shotgun (WGS) entry which is preliminary data.</text>
</comment>
<dbReference type="EMBL" id="PXYW01000049">
    <property type="protein sequence ID" value="PSR32196.1"/>
    <property type="molecule type" value="Genomic_DNA"/>
</dbReference>
<sequence>MLTAHWEQGYRTHGLWDSVQPNKRLGGIGLSPSHIKPLIYTAFVEVGPPSEQFTRQVFSLRQAKKLVEAYCRQQGYQILPE</sequence>
<evidence type="ECO:0000313" key="1">
    <source>
        <dbReference type="EMBL" id="PSR32196.1"/>
    </source>
</evidence>
<organism evidence="1 2">
    <name type="scientific">Sulfobacillus benefaciens</name>
    <dbReference type="NCBI Taxonomy" id="453960"/>
    <lineage>
        <taxon>Bacteria</taxon>
        <taxon>Bacillati</taxon>
        <taxon>Bacillota</taxon>
        <taxon>Clostridia</taxon>
        <taxon>Eubacteriales</taxon>
        <taxon>Clostridiales Family XVII. Incertae Sedis</taxon>
        <taxon>Sulfobacillus</taxon>
    </lineage>
</organism>
<reference evidence="1 2" key="1">
    <citation type="journal article" date="2014" name="BMC Genomics">
        <title>Comparison of environmental and isolate Sulfobacillus genomes reveals diverse carbon, sulfur, nitrogen, and hydrogen metabolisms.</title>
        <authorList>
            <person name="Justice N.B."/>
            <person name="Norman A."/>
            <person name="Brown C.T."/>
            <person name="Singh A."/>
            <person name="Thomas B.C."/>
            <person name="Banfield J.F."/>
        </authorList>
    </citation>
    <scope>NUCLEOTIDE SEQUENCE [LARGE SCALE GENOMIC DNA]</scope>
    <source>
        <strain evidence="1">AMDSBA4</strain>
    </source>
</reference>
<evidence type="ECO:0000313" key="2">
    <source>
        <dbReference type="Proteomes" id="UP000242972"/>
    </source>
</evidence>
<protein>
    <submittedName>
        <fullName evidence="1">Uncharacterized protein</fullName>
    </submittedName>
</protein>
<name>A0A2T2XCM4_9FIRM</name>
<proteinExistence type="predicted"/>
<dbReference type="Proteomes" id="UP000242972">
    <property type="component" value="Unassembled WGS sequence"/>
</dbReference>
<gene>
    <name evidence="1" type="ORF">C7B46_15380</name>
</gene>
<accession>A0A2T2XCM4</accession>
<dbReference type="AlphaFoldDB" id="A0A2T2XCM4"/>